<keyword evidence="2" id="KW-1185">Reference proteome</keyword>
<proteinExistence type="predicted"/>
<name>A0A7W9WRX1_9BURK</name>
<evidence type="ECO:0000313" key="1">
    <source>
        <dbReference type="EMBL" id="MBB6101682.1"/>
    </source>
</evidence>
<sequence length="67" mass="7727">MNPAPQAEARRKTYPMYRLNKAMSRLIDAHAPDEQRVAMRWVNAWSGVIGERQIAQLVADRCNDQDD</sequence>
<dbReference type="RefSeq" id="WP_183723320.1">
    <property type="nucleotide sequence ID" value="NZ_JACHBW010000003.1"/>
</dbReference>
<accession>A0A7W9WRX1</accession>
<gene>
    <name evidence="1" type="ORF">F4827_001516</name>
</gene>
<dbReference type="Proteomes" id="UP000571554">
    <property type="component" value="Unassembled WGS sequence"/>
</dbReference>
<dbReference type="AlphaFoldDB" id="A0A7W9WRX1"/>
<dbReference type="EMBL" id="JACHBW010000003">
    <property type="protein sequence ID" value="MBB6101682.1"/>
    <property type="molecule type" value="Genomic_DNA"/>
</dbReference>
<organism evidence="1 2">
    <name type="scientific">Paraburkholderia bannensis</name>
    <dbReference type="NCBI Taxonomy" id="765414"/>
    <lineage>
        <taxon>Bacteria</taxon>
        <taxon>Pseudomonadati</taxon>
        <taxon>Pseudomonadota</taxon>
        <taxon>Betaproteobacteria</taxon>
        <taxon>Burkholderiales</taxon>
        <taxon>Burkholderiaceae</taxon>
        <taxon>Paraburkholderia</taxon>
    </lineage>
</organism>
<evidence type="ECO:0000313" key="2">
    <source>
        <dbReference type="Proteomes" id="UP000571554"/>
    </source>
</evidence>
<reference evidence="1 2" key="1">
    <citation type="submission" date="2020-08" db="EMBL/GenBank/DDBJ databases">
        <title>Above-ground endophytic microbial communities from plants in different locations in the United States.</title>
        <authorList>
            <person name="Frank C."/>
        </authorList>
    </citation>
    <scope>NUCLEOTIDE SEQUENCE [LARGE SCALE GENOMIC DNA]</scope>
    <source>
        <strain evidence="1 2">WP4_2_2</strain>
    </source>
</reference>
<comment type="caution">
    <text evidence="1">The sequence shown here is derived from an EMBL/GenBank/DDBJ whole genome shotgun (WGS) entry which is preliminary data.</text>
</comment>
<protein>
    <submittedName>
        <fullName evidence="1">Uncharacterized protein</fullName>
    </submittedName>
</protein>